<dbReference type="Proteomes" id="UP000035740">
    <property type="component" value="Unassembled WGS sequence"/>
</dbReference>
<keyword evidence="5 7" id="KW-1133">Transmembrane helix</keyword>
<feature type="non-terminal residue" evidence="8">
    <location>
        <position position="151"/>
    </location>
</feature>
<sequence length="151" mass="16479">KYALPVSTSHSLVGSLLGLGLIACPQALNSNVLSTVIASWLVSPTAGAIISFMIFYIINRFILQTKFPLRSARNLIPYFWGFTVSVLTAFSTLAGPSEFRLSPHLSFACAVFMFVVATAVASRMPDLREKTTLDLADEDDTTEKAEALFIR</sequence>
<dbReference type="EMBL" id="KQ110807">
    <property type="protein sequence ID" value="KMS65312.1"/>
    <property type="molecule type" value="Genomic_DNA"/>
</dbReference>
<dbReference type="PANTHER" id="PTHR11101:SF80">
    <property type="entry name" value="PHOSPHATE TRANSPORTER"/>
    <property type="match status" value="1"/>
</dbReference>
<evidence type="ECO:0000256" key="4">
    <source>
        <dbReference type="ARBA" id="ARBA00022692"/>
    </source>
</evidence>
<evidence type="ECO:0000256" key="1">
    <source>
        <dbReference type="ARBA" id="ARBA00004141"/>
    </source>
</evidence>
<evidence type="ECO:0000256" key="6">
    <source>
        <dbReference type="ARBA" id="ARBA00023136"/>
    </source>
</evidence>
<evidence type="ECO:0000256" key="2">
    <source>
        <dbReference type="ARBA" id="ARBA00022448"/>
    </source>
</evidence>
<feature type="transmembrane region" description="Helical" evidence="7">
    <location>
        <begin position="40"/>
        <end position="63"/>
    </location>
</feature>
<dbReference type="GO" id="GO:0035435">
    <property type="term" value="P:phosphate ion transmembrane transport"/>
    <property type="evidence" value="ECO:0007669"/>
    <property type="project" value="TreeGrafter"/>
</dbReference>
<evidence type="ECO:0000256" key="5">
    <source>
        <dbReference type="ARBA" id="ARBA00022989"/>
    </source>
</evidence>
<dbReference type="Pfam" id="PF01384">
    <property type="entry name" value="PHO4"/>
    <property type="match status" value="1"/>
</dbReference>
<dbReference type="GO" id="GO:0005315">
    <property type="term" value="F:phosphate transmembrane transporter activity"/>
    <property type="evidence" value="ECO:0007669"/>
    <property type="project" value="InterPro"/>
</dbReference>
<evidence type="ECO:0000313" key="9">
    <source>
        <dbReference type="Proteomes" id="UP000035740"/>
    </source>
</evidence>
<keyword evidence="9" id="KW-1185">Reference proteome</keyword>
<evidence type="ECO:0008006" key="10">
    <source>
        <dbReference type="Google" id="ProtNLM"/>
    </source>
</evidence>
<dbReference type="InterPro" id="IPR001204">
    <property type="entry name" value="Phos_transporter"/>
</dbReference>
<accession>A0A0J7YP29</accession>
<proteinExistence type="predicted"/>
<protein>
    <recommendedName>
        <fullName evidence="10">Phosphate transporter</fullName>
    </recommendedName>
</protein>
<dbReference type="GO" id="GO:0016020">
    <property type="term" value="C:membrane"/>
    <property type="evidence" value="ECO:0007669"/>
    <property type="project" value="UniProtKB-SubCell"/>
</dbReference>
<comment type="subcellular location">
    <subcellularLocation>
        <location evidence="1">Membrane</location>
        <topology evidence="1">Multi-pass membrane protein</topology>
    </subcellularLocation>
</comment>
<keyword evidence="2" id="KW-0813">Transport</keyword>
<gene>
    <name evidence="8" type="ORF">BVRB_037260</name>
</gene>
<keyword evidence="4 7" id="KW-0812">Transmembrane</keyword>
<dbReference type="PANTHER" id="PTHR11101">
    <property type="entry name" value="PHOSPHATE TRANSPORTER"/>
    <property type="match status" value="1"/>
</dbReference>
<keyword evidence="3" id="KW-0592">Phosphate transport</keyword>
<dbReference type="AlphaFoldDB" id="A0A0J7YP29"/>
<evidence type="ECO:0000256" key="7">
    <source>
        <dbReference type="SAM" id="Phobius"/>
    </source>
</evidence>
<name>A0A0J7YP29_BETVV</name>
<evidence type="ECO:0000313" key="8">
    <source>
        <dbReference type="EMBL" id="KMS65312.1"/>
    </source>
</evidence>
<feature type="transmembrane region" description="Helical" evidence="7">
    <location>
        <begin position="75"/>
        <end position="95"/>
    </location>
</feature>
<organism evidence="8 9">
    <name type="scientific">Beta vulgaris subsp. vulgaris</name>
    <name type="common">Beet</name>
    <dbReference type="NCBI Taxonomy" id="3555"/>
    <lineage>
        <taxon>Eukaryota</taxon>
        <taxon>Viridiplantae</taxon>
        <taxon>Streptophyta</taxon>
        <taxon>Embryophyta</taxon>
        <taxon>Tracheophyta</taxon>
        <taxon>Spermatophyta</taxon>
        <taxon>Magnoliopsida</taxon>
        <taxon>eudicotyledons</taxon>
        <taxon>Gunneridae</taxon>
        <taxon>Pentapetalae</taxon>
        <taxon>Caryophyllales</taxon>
        <taxon>Chenopodiaceae</taxon>
        <taxon>Betoideae</taxon>
        <taxon>Beta</taxon>
    </lineage>
</organism>
<feature type="non-terminal residue" evidence="8">
    <location>
        <position position="1"/>
    </location>
</feature>
<feature type="transmembrane region" description="Helical" evidence="7">
    <location>
        <begin position="101"/>
        <end position="121"/>
    </location>
</feature>
<reference evidence="8 9" key="1">
    <citation type="journal article" date="2014" name="Nature">
        <title>The genome of the recently domesticated crop plant sugar beet (Beta vulgaris).</title>
        <authorList>
            <person name="Dohm J.C."/>
            <person name="Minoche A.E."/>
            <person name="Holtgrawe D."/>
            <person name="Capella-Gutierrez S."/>
            <person name="Zakrzewski F."/>
            <person name="Tafer H."/>
            <person name="Rupp O."/>
            <person name="Sorensen T.R."/>
            <person name="Stracke R."/>
            <person name="Reinhardt R."/>
            <person name="Goesmann A."/>
            <person name="Kraft T."/>
            <person name="Schulz B."/>
            <person name="Stadler P.F."/>
            <person name="Schmidt T."/>
            <person name="Gabaldon T."/>
            <person name="Lehrach H."/>
            <person name="Weisshaar B."/>
            <person name="Himmelbauer H."/>
        </authorList>
    </citation>
    <scope>NUCLEOTIDE SEQUENCE [LARGE SCALE GENOMIC DNA]</scope>
    <source>
        <tissue evidence="8">Taproot</tissue>
    </source>
</reference>
<evidence type="ECO:0000256" key="3">
    <source>
        <dbReference type="ARBA" id="ARBA00022592"/>
    </source>
</evidence>
<keyword evidence="6 7" id="KW-0472">Membrane</keyword>